<dbReference type="PROSITE" id="PS51864">
    <property type="entry name" value="ASTACIN"/>
    <property type="match status" value="1"/>
</dbReference>
<dbReference type="InterPro" id="IPR024079">
    <property type="entry name" value="MetalloPept_cat_dom_sf"/>
</dbReference>
<dbReference type="OrthoDB" id="291007at2759"/>
<keyword evidence="4" id="KW-0732">Signal</keyword>
<feature type="active site" evidence="3">
    <location>
        <position position="165"/>
    </location>
</feature>
<dbReference type="GO" id="GO:0004222">
    <property type="term" value="F:metalloendopeptidase activity"/>
    <property type="evidence" value="ECO:0007669"/>
    <property type="project" value="UniProtKB-UniRule"/>
</dbReference>
<feature type="region of interest" description="Disordered" evidence="5">
    <location>
        <begin position="328"/>
        <end position="392"/>
    </location>
</feature>
<gene>
    <name evidence="7" type="primary">nas-8</name>
    <name evidence="7" type="ORF">Tcan_11003</name>
</gene>
<dbReference type="SMART" id="SM00235">
    <property type="entry name" value="ZnMc"/>
    <property type="match status" value="1"/>
</dbReference>
<keyword evidence="3 4" id="KW-0378">Hydrolase</keyword>
<feature type="chain" id="PRO_5005110433" description="Metalloendopeptidase" evidence="4">
    <location>
        <begin position="18"/>
        <end position="419"/>
    </location>
</feature>
<keyword evidence="8" id="KW-1185">Reference proteome</keyword>
<dbReference type="SUPFAM" id="SSF55486">
    <property type="entry name" value="Metalloproteases ('zincins'), catalytic domain"/>
    <property type="match status" value="1"/>
</dbReference>
<evidence type="ECO:0000256" key="5">
    <source>
        <dbReference type="SAM" id="MobiDB-lite"/>
    </source>
</evidence>
<dbReference type="PRINTS" id="PR00480">
    <property type="entry name" value="ASTACIN"/>
</dbReference>
<dbReference type="EMBL" id="JPKZ01000254">
    <property type="protein sequence ID" value="KHN88315.1"/>
    <property type="molecule type" value="Genomic_DNA"/>
</dbReference>
<protein>
    <recommendedName>
        <fullName evidence="4">Metalloendopeptidase</fullName>
        <ecNumber evidence="4">3.4.24.-</ecNumber>
    </recommendedName>
</protein>
<keyword evidence="3 4" id="KW-0645">Protease</keyword>
<dbReference type="InterPro" id="IPR034035">
    <property type="entry name" value="Astacin-like_dom"/>
</dbReference>
<dbReference type="PANTHER" id="PTHR10127:SF883">
    <property type="entry name" value="ZINC METALLOPROTEINASE NAS-8"/>
    <property type="match status" value="1"/>
</dbReference>
<keyword evidence="2" id="KW-1015">Disulfide bond</keyword>
<feature type="signal peptide" evidence="4">
    <location>
        <begin position="1"/>
        <end position="17"/>
    </location>
</feature>
<dbReference type="CDD" id="cd04280">
    <property type="entry name" value="ZnMc_astacin_like"/>
    <property type="match status" value="1"/>
</dbReference>
<name>A0A0B2W4Y4_TOXCA</name>
<evidence type="ECO:0000313" key="7">
    <source>
        <dbReference type="EMBL" id="KHN88315.1"/>
    </source>
</evidence>
<organism evidence="7 8">
    <name type="scientific">Toxocara canis</name>
    <name type="common">Canine roundworm</name>
    <dbReference type="NCBI Taxonomy" id="6265"/>
    <lineage>
        <taxon>Eukaryota</taxon>
        <taxon>Metazoa</taxon>
        <taxon>Ecdysozoa</taxon>
        <taxon>Nematoda</taxon>
        <taxon>Chromadorea</taxon>
        <taxon>Rhabditida</taxon>
        <taxon>Spirurina</taxon>
        <taxon>Ascaridomorpha</taxon>
        <taxon>Ascaridoidea</taxon>
        <taxon>Toxocaridae</taxon>
        <taxon>Toxocara</taxon>
    </lineage>
</organism>
<feature type="compositionally biased region" description="Basic and acidic residues" evidence="5">
    <location>
        <begin position="345"/>
        <end position="354"/>
    </location>
</feature>
<sequence length="419" mass="47370">MLLLLTWLLFVPLLLQAQHPQFLTNEDFLNASKIDLEERLDPEITKQEHFDGDITNENLETLANNSSDVAKNAVTLLSLTWPDGVVPYVLEGPYTWKERAHLAAAVQAIENKTCVKFIPRESNESDYVLVVSRKMECSSFVGRRGGQQLLNLYHGCFDQRTILHELMHVLGFYHEHNRSDRDKYVTIFDENIIDRDKHQFVKIENRQSHLWTLYDYDSVLHYNTTAFSRNNKETMVPKNQNRMIGVRMKLSLYDITKINKLYCTESTRARMLAEELLDKVTTLESDSHPLSQALGSCQNELESRTHEVLGKIAALEQKLMDVMMERRECSCPAGPPGPPGIPGMDGRDGREGPKGETGPPGPIGPSGKDGKDGERGEKGERGQRGEQGPPGKDAASFLCRIVCANGFLRKRIKECKCPK</sequence>
<comment type="cofactor">
    <cofactor evidence="3 4">
        <name>Zn(2+)</name>
        <dbReference type="ChEBI" id="CHEBI:29105"/>
    </cofactor>
    <text evidence="3 4">Binds 1 zinc ion per subunit.</text>
</comment>
<dbReference type="Proteomes" id="UP000031036">
    <property type="component" value="Unassembled WGS sequence"/>
</dbReference>
<proteinExistence type="predicted"/>
<comment type="caution">
    <text evidence="7">The sequence shown here is derived from an EMBL/GenBank/DDBJ whole genome shotgun (WGS) entry which is preliminary data.</text>
</comment>
<reference evidence="7 8" key="1">
    <citation type="submission" date="2014-11" db="EMBL/GenBank/DDBJ databases">
        <title>Genetic blueprint of the zoonotic pathogen Toxocara canis.</title>
        <authorList>
            <person name="Zhu X.-Q."/>
            <person name="Korhonen P.K."/>
            <person name="Cai H."/>
            <person name="Young N.D."/>
            <person name="Nejsum P."/>
            <person name="von Samson-Himmelstjerna G."/>
            <person name="Boag P.R."/>
            <person name="Tan P."/>
            <person name="Li Q."/>
            <person name="Min J."/>
            <person name="Yang Y."/>
            <person name="Wang X."/>
            <person name="Fang X."/>
            <person name="Hall R.S."/>
            <person name="Hofmann A."/>
            <person name="Sternberg P.W."/>
            <person name="Jex A.R."/>
            <person name="Gasser R.B."/>
        </authorList>
    </citation>
    <scope>NUCLEOTIDE SEQUENCE [LARGE SCALE GENOMIC DNA]</scope>
    <source>
        <strain evidence="7">PN_DK_2014</strain>
    </source>
</reference>
<dbReference type="Pfam" id="PF01391">
    <property type="entry name" value="Collagen"/>
    <property type="match status" value="1"/>
</dbReference>
<dbReference type="GO" id="GO:0006508">
    <property type="term" value="P:proteolysis"/>
    <property type="evidence" value="ECO:0007669"/>
    <property type="project" value="UniProtKB-KW"/>
</dbReference>
<feature type="binding site" evidence="3">
    <location>
        <position position="168"/>
    </location>
    <ligand>
        <name>Zn(2+)</name>
        <dbReference type="ChEBI" id="CHEBI:29105"/>
        <note>catalytic</note>
    </ligand>
</feature>
<evidence type="ECO:0000256" key="1">
    <source>
        <dbReference type="ARBA" id="ARBA00022737"/>
    </source>
</evidence>
<dbReference type="Pfam" id="PF01400">
    <property type="entry name" value="Astacin"/>
    <property type="match status" value="1"/>
</dbReference>
<dbReference type="GO" id="GO:0008270">
    <property type="term" value="F:zinc ion binding"/>
    <property type="evidence" value="ECO:0007669"/>
    <property type="project" value="UniProtKB-UniRule"/>
</dbReference>
<keyword evidence="1" id="KW-0677">Repeat</keyword>
<feature type="domain" description="Peptidase M12A" evidence="6">
    <location>
        <begin position="72"/>
        <end position="264"/>
    </location>
</feature>
<dbReference type="PANTHER" id="PTHR10127">
    <property type="entry name" value="DISCOIDIN, CUB, EGF, LAMININ , AND ZINC METALLOPROTEASE DOMAIN CONTAINING"/>
    <property type="match status" value="1"/>
</dbReference>
<evidence type="ECO:0000256" key="3">
    <source>
        <dbReference type="PROSITE-ProRule" id="PRU01211"/>
    </source>
</evidence>
<dbReference type="EC" id="3.4.24.-" evidence="4"/>
<dbReference type="InterPro" id="IPR006026">
    <property type="entry name" value="Peptidase_Metallo"/>
</dbReference>
<feature type="binding site" evidence="3">
    <location>
        <position position="164"/>
    </location>
    <ligand>
        <name>Zn(2+)</name>
        <dbReference type="ChEBI" id="CHEBI:29105"/>
        <note>catalytic</note>
    </ligand>
</feature>
<dbReference type="InterPro" id="IPR001506">
    <property type="entry name" value="Peptidase_M12A"/>
</dbReference>
<keyword evidence="3 4" id="KW-0862">Zinc</keyword>
<keyword evidence="3 4" id="KW-0482">Metalloprotease</keyword>
<evidence type="ECO:0000256" key="4">
    <source>
        <dbReference type="RuleBase" id="RU361183"/>
    </source>
</evidence>
<feature type="binding site" evidence="3">
    <location>
        <position position="174"/>
    </location>
    <ligand>
        <name>Zn(2+)</name>
        <dbReference type="ChEBI" id="CHEBI:29105"/>
        <note>catalytic</note>
    </ligand>
</feature>
<dbReference type="AlphaFoldDB" id="A0A0B2W4Y4"/>
<feature type="compositionally biased region" description="Basic and acidic residues" evidence="5">
    <location>
        <begin position="368"/>
        <end position="384"/>
    </location>
</feature>
<dbReference type="InterPro" id="IPR008160">
    <property type="entry name" value="Collagen"/>
</dbReference>
<comment type="caution">
    <text evidence="3">Lacks conserved residue(s) required for the propagation of feature annotation.</text>
</comment>
<evidence type="ECO:0000259" key="6">
    <source>
        <dbReference type="PROSITE" id="PS51864"/>
    </source>
</evidence>
<keyword evidence="3 4" id="KW-0479">Metal-binding</keyword>
<evidence type="ECO:0000256" key="2">
    <source>
        <dbReference type="ARBA" id="ARBA00023157"/>
    </source>
</evidence>
<dbReference type="STRING" id="6265.A0A0B2W4Y4"/>
<dbReference type="Gene3D" id="3.40.390.10">
    <property type="entry name" value="Collagenase (Catalytic Domain)"/>
    <property type="match status" value="1"/>
</dbReference>
<accession>A0A0B2W4Y4</accession>
<dbReference type="Gene3D" id="1.20.5.320">
    <property type="entry name" value="6-Phosphogluconate Dehydrogenase, domain 3"/>
    <property type="match status" value="1"/>
</dbReference>
<evidence type="ECO:0000313" key="8">
    <source>
        <dbReference type="Proteomes" id="UP000031036"/>
    </source>
</evidence>